<evidence type="ECO:0000313" key="2">
    <source>
        <dbReference type="Proteomes" id="UP000274504"/>
    </source>
</evidence>
<accession>A0A0R3SHY1</accession>
<dbReference type="WBParaSite" id="HDID_0000454601-mRNA-1">
    <property type="protein sequence ID" value="HDID_0000454601-mRNA-1"/>
    <property type="gene ID" value="HDID_0000454601"/>
</dbReference>
<protein>
    <submittedName>
        <fullName evidence="1 3">Uncharacterized protein</fullName>
    </submittedName>
</protein>
<sequence>MISTYPRKSPQWRGMVTPVSGPIVSPPQHPKTLSVAHWPISTSQLVEKCLSLFTNDHLLSTLPVPLGLFSDWSNIRFLPLF</sequence>
<organism evidence="3">
    <name type="scientific">Hymenolepis diminuta</name>
    <name type="common">Rat tapeworm</name>
    <dbReference type="NCBI Taxonomy" id="6216"/>
    <lineage>
        <taxon>Eukaryota</taxon>
        <taxon>Metazoa</taxon>
        <taxon>Spiralia</taxon>
        <taxon>Lophotrochozoa</taxon>
        <taxon>Platyhelminthes</taxon>
        <taxon>Cestoda</taxon>
        <taxon>Eucestoda</taxon>
        <taxon>Cyclophyllidea</taxon>
        <taxon>Hymenolepididae</taxon>
        <taxon>Hymenolepis</taxon>
    </lineage>
</organism>
<dbReference type="Proteomes" id="UP000274504">
    <property type="component" value="Unassembled WGS sequence"/>
</dbReference>
<reference evidence="3" key="1">
    <citation type="submission" date="2017-02" db="UniProtKB">
        <authorList>
            <consortium name="WormBaseParasite"/>
        </authorList>
    </citation>
    <scope>IDENTIFICATION</scope>
</reference>
<gene>
    <name evidence="1" type="ORF">HDID_LOCUS4544</name>
</gene>
<name>A0A0R3SHY1_HYMDI</name>
<reference evidence="1 2" key="2">
    <citation type="submission" date="2018-11" db="EMBL/GenBank/DDBJ databases">
        <authorList>
            <consortium name="Pathogen Informatics"/>
        </authorList>
    </citation>
    <scope>NUCLEOTIDE SEQUENCE [LARGE SCALE GENOMIC DNA]</scope>
</reference>
<dbReference type="EMBL" id="UYSG01001793">
    <property type="protein sequence ID" value="VDL51149.1"/>
    <property type="molecule type" value="Genomic_DNA"/>
</dbReference>
<evidence type="ECO:0000313" key="1">
    <source>
        <dbReference type="EMBL" id="VDL51149.1"/>
    </source>
</evidence>
<proteinExistence type="predicted"/>
<evidence type="ECO:0000313" key="3">
    <source>
        <dbReference type="WBParaSite" id="HDID_0000454601-mRNA-1"/>
    </source>
</evidence>
<dbReference type="AlphaFoldDB" id="A0A0R3SHY1"/>